<gene>
    <name evidence="1" type="ORF">NQ314_018687</name>
</gene>
<reference evidence="1" key="1">
    <citation type="journal article" date="2023" name="Insect Mol. Biol.">
        <title>Genome sequencing provides insights into the evolution of gene families encoding plant cell wall-degrading enzymes in longhorned beetles.</title>
        <authorList>
            <person name="Shin N.R."/>
            <person name="Okamura Y."/>
            <person name="Kirsch R."/>
            <person name="Pauchet Y."/>
        </authorList>
    </citation>
    <scope>NUCLEOTIDE SEQUENCE</scope>
    <source>
        <strain evidence="1">RBIC_L_NR</strain>
    </source>
</reference>
<protein>
    <submittedName>
        <fullName evidence="1">Uncharacterized protein</fullName>
    </submittedName>
</protein>
<proteinExistence type="predicted"/>
<evidence type="ECO:0000313" key="2">
    <source>
        <dbReference type="Proteomes" id="UP001162156"/>
    </source>
</evidence>
<dbReference type="Proteomes" id="UP001162156">
    <property type="component" value="Unassembled WGS sequence"/>
</dbReference>
<name>A0AAV8WRB8_9CUCU</name>
<sequence length="70" mass="8083">MSLSRNLYKLSTALGKPAELTDELNPDWAPSVNMGYDKTLNANRMERFERKRKRLAEARVIEVLLVTFTL</sequence>
<dbReference type="EMBL" id="JANEYF010005291">
    <property type="protein sequence ID" value="KAJ8928722.1"/>
    <property type="molecule type" value="Genomic_DNA"/>
</dbReference>
<accession>A0AAV8WRB8</accession>
<dbReference type="AlphaFoldDB" id="A0AAV8WRB8"/>
<organism evidence="1 2">
    <name type="scientific">Rhamnusium bicolor</name>
    <dbReference type="NCBI Taxonomy" id="1586634"/>
    <lineage>
        <taxon>Eukaryota</taxon>
        <taxon>Metazoa</taxon>
        <taxon>Ecdysozoa</taxon>
        <taxon>Arthropoda</taxon>
        <taxon>Hexapoda</taxon>
        <taxon>Insecta</taxon>
        <taxon>Pterygota</taxon>
        <taxon>Neoptera</taxon>
        <taxon>Endopterygota</taxon>
        <taxon>Coleoptera</taxon>
        <taxon>Polyphaga</taxon>
        <taxon>Cucujiformia</taxon>
        <taxon>Chrysomeloidea</taxon>
        <taxon>Cerambycidae</taxon>
        <taxon>Lepturinae</taxon>
        <taxon>Rhagiini</taxon>
        <taxon>Rhamnusium</taxon>
    </lineage>
</organism>
<keyword evidence="2" id="KW-1185">Reference proteome</keyword>
<evidence type="ECO:0000313" key="1">
    <source>
        <dbReference type="EMBL" id="KAJ8928722.1"/>
    </source>
</evidence>
<comment type="caution">
    <text evidence="1">The sequence shown here is derived from an EMBL/GenBank/DDBJ whole genome shotgun (WGS) entry which is preliminary data.</text>
</comment>